<dbReference type="Pfam" id="PF00112">
    <property type="entry name" value="Peptidase_C1"/>
    <property type="match status" value="1"/>
</dbReference>
<comment type="pathway">
    <text evidence="1">Protein modification; protein ubiquitination.</text>
</comment>
<dbReference type="InterPro" id="IPR022409">
    <property type="entry name" value="PKD/Chitinase_dom"/>
</dbReference>
<dbReference type="InterPro" id="IPR007742">
    <property type="entry name" value="NosD_dom"/>
</dbReference>
<dbReference type="SUPFAM" id="SSF54001">
    <property type="entry name" value="Cysteine proteinases"/>
    <property type="match status" value="1"/>
</dbReference>
<dbReference type="SUPFAM" id="SSF51126">
    <property type="entry name" value="Pectin lyase-like"/>
    <property type="match status" value="5"/>
</dbReference>
<dbReference type="InterPro" id="IPR051550">
    <property type="entry name" value="SCF-Subunits/Alg-Epimerases"/>
</dbReference>
<dbReference type="KEGG" id="mhor:MSHOH_2590"/>
<dbReference type="NCBIfam" id="TIGR04213">
    <property type="entry name" value="PGF_pre_PGF"/>
    <property type="match status" value="1"/>
</dbReference>
<name>A0A0E3SH97_9EURY</name>
<feature type="compositionally biased region" description="Acidic residues" evidence="4">
    <location>
        <begin position="1841"/>
        <end position="1850"/>
    </location>
</feature>
<dbReference type="SMART" id="SM00710">
    <property type="entry name" value="PbH1"/>
    <property type="match status" value="30"/>
</dbReference>
<evidence type="ECO:0000256" key="3">
    <source>
        <dbReference type="ARBA" id="ARBA00022786"/>
    </source>
</evidence>
<protein>
    <submittedName>
        <fullName evidence="6">Surface layer protein B</fullName>
    </submittedName>
</protein>
<dbReference type="InterPro" id="IPR000169">
    <property type="entry name" value="Pept_cys_AS"/>
</dbReference>
<accession>A0A0E3SH97</accession>
<dbReference type="GO" id="GO:0006508">
    <property type="term" value="P:proteolysis"/>
    <property type="evidence" value="ECO:0007669"/>
    <property type="project" value="InterPro"/>
</dbReference>
<dbReference type="SUPFAM" id="SSF49299">
    <property type="entry name" value="PKD domain"/>
    <property type="match status" value="1"/>
</dbReference>
<dbReference type="STRING" id="1434110.MSHOH_2590"/>
<dbReference type="PROSITE" id="PS00139">
    <property type="entry name" value="THIOL_PROTEASE_CYS"/>
    <property type="match status" value="1"/>
</dbReference>
<keyword evidence="2" id="KW-0677">Repeat</keyword>
<dbReference type="InterPro" id="IPR006626">
    <property type="entry name" value="PbH1"/>
</dbReference>
<dbReference type="InterPro" id="IPR011050">
    <property type="entry name" value="Pectin_lyase_fold/virulence"/>
</dbReference>
<evidence type="ECO:0000259" key="5">
    <source>
        <dbReference type="PROSITE" id="PS50093"/>
    </source>
</evidence>
<dbReference type="Proteomes" id="UP000033101">
    <property type="component" value="Chromosome"/>
</dbReference>
<dbReference type="PATRIC" id="fig|1434110.4.peg.3330"/>
<dbReference type="InterPro" id="IPR000668">
    <property type="entry name" value="Peptidase_C1A_C"/>
</dbReference>
<feature type="region of interest" description="Disordered" evidence="4">
    <location>
        <begin position="1826"/>
        <end position="1865"/>
    </location>
</feature>
<dbReference type="InterPro" id="IPR040528">
    <property type="entry name" value="Lectin-like"/>
</dbReference>
<evidence type="ECO:0000256" key="4">
    <source>
        <dbReference type="SAM" id="MobiDB-lite"/>
    </source>
</evidence>
<dbReference type="Pfam" id="PF05048">
    <property type="entry name" value="NosD"/>
    <property type="match status" value="4"/>
</dbReference>
<dbReference type="CDD" id="cd02619">
    <property type="entry name" value="Peptidase_C1"/>
    <property type="match status" value="1"/>
</dbReference>
<evidence type="ECO:0000256" key="2">
    <source>
        <dbReference type="ARBA" id="ARBA00022737"/>
    </source>
</evidence>
<keyword evidence="7" id="KW-1185">Reference proteome</keyword>
<dbReference type="SMART" id="SM00722">
    <property type="entry name" value="CASH"/>
    <property type="match status" value="5"/>
</dbReference>
<evidence type="ECO:0000313" key="7">
    <source>
        <dbReference type="Proteomes" id="UP000033101"/>
    </source>
</evidence>
<gene>
    <name evidence="6" type="ORF">MSHOH_2590</name>
</gene>
<dbReference type="Gene3D" id="2.160.20.10">
    <property type="entry name" value="Single-stranded right-handed beta-helix, Pectin lyase-like"/>
    <property type="match status" value="6"/>
</dbReference>
<dbReference type="InterPro" id="IPR039448">
    <property type="entry name" value="Beta_helix"/>
</dbReference>
<dbReference type="Gene3D" id="2.60.40.10">
    <property type="entry name" value="Immunoglobulins"/>
    <property type="match status" value="1"/>
</dbReference>
<sequence>MVKKHNCFFFLALTCLLLGQATAVSENLTSIENGSVTSGNNTSIIVESNVLSTFENNNSNYYENDESVPPENHSSKLFSLAPLNPEFEEYLENEGLDENRILLTSNEVSEEEAENFATGLTPAPVDLTHLKTVENLAGEGSYPVSYDLRALGRVTPIRDQMDAGSCWAFGACAALESYILGTEGKSMDFSENNIKNLLSEDYPEGFDRTYDDGGNALMTTAYFTRRSGPVSETDDPYDSHSGISRTDLPSLKRIQEVLFIPARSGPEDNDLIKWALMNYGVVGSAIYYSPDAYDATNFTYYYPGSNSENHLIGIAGWDDSFDRNRFTPAAPGDGAFIIKNSWSTSWGEEGFFYISYYDTAIGSINNVQTTEDLSSYSHVYQYDPLGWVENIGASGSSTAWAANIFTAEKAETLETVSFYTTATSTEYEVYIYTDPVSGPINPAGAESSANGTITFAGYHTVSLNTSVPLDPGQNFSVVVKFTTPGYSFPVAVEYPQEEYSSKARANPGESFFSPDGENWIDTALAAENMNVCIKAFTNRSEAAEAAFTANVTSGPTPLTVEFIDASLLSPTAWYWDFGDGNTSADRFPIHKYTEAGKYNVTLHVENEYGNSTLEKTEWISVTNSSILYVDDDEHADFASIQAAVDAASPGATIIVRNGTYTENVDVDRAVTILSESGPEYTEVRAVNPKDSVFFVTADSVNISGFSVRGASELVSPYSYPTGGIWLYEVRDCNISGNVLSNNYCGLYVTVSENCTMERNRAESNNYGIYISSSEGNTLRNNSMENNSYNFAFPKASTEQDIDESNTVEGKPIYYLANESNLVLDYGSNAGTVYCINCQNMTIRDLNLSGNNYGLYFYNTMDSHVENTSSSDNRYGFYISSSSGLNFTDNNASSNSYGLYISGSEWDSLAGNRMSENTYNFRISGNCTSQNIPEIESSNLLNGKPLYILSGVSDHVLNAGSGAGSVCLLNCQNVTVRDLVFRNESYGIYLYGAERTELKNNTFFNNTYGVYFEDSENSTVQESEFSGNSYGIYLTACSGNSLTDNNLTGNKEHGIYLYEARYNTINGNNASGGHTGILADCSNNNTFVENNVSGSDLGLELFDSDYNVLTANNANSNNESGISLTISQHNILSRNIVLENTRGITLEGWTGEFLTSDNVLFANTVSNNSEFGLWLTAAINNTVYGNSFNNTKNVKDTGNNVWNTTTGNYWSDYTGSDSDSNGIGDTPYVINTVTGSKDYLPVCREPGVPLTLTVGSGPGTFSSIQAAVDAAWDGDTLLVNPGTYEENVQVTRSVNIISSSGNPEDTIVRAAVPEENVFNVTANSVNISGFTVSGASEGHAAGIYLEGVSGCSISENILSDNYQGAWLYESENCTLSENTVTGGEFGLHLDNSGNSSVNDNSISSVSTCGLWLNRASGNEVSGNELQDNGYGIAVRGLSDGNRLYNNTISGSERFGFWLSASEANILRNNSMQDNTFNFMDDVYYRNENLIPNDIDTSNLVDGKTIYYLTGESDKVLDSSSNAGTVYMIGCENVTVRDLVLEKNGYGVFLAESSNSTLYNLTVFGNNNGIIGRDGIDCNYSNNNVKNNSCGIDLIDGKDNYLNNNIISENMYGLMLSSDSSVLRNNLLSDNEYSFGASPYTGQGTCDIDTSNLVNGKPIYYLKGESDRVLDTSSNAGTVYLFDCENITVRDQVLEHNIYGLFLYNTTNSSLENNVISLNDEGIYLYISDTNILRDNNLSDNYCGLELDDSGNNSIYNNLFRNMDNIFLRGECDGNIWNVSRTDGPNILGGPYIGGNCWAAPGGTGFSETTPDADGDGFCDTSYEIPNSDNEFDSLPLYMPPEAGDDGEEEKEENSGRNGSSRRRSALFGGVSGTSSANVLTTGVSRQQVLAGQQAEFTFSEPGCSVTGISFVSGTGAGTVTGKVEVLRGLPSTVLESPEGEIYQYMNIVIGSQFFGELDTFKSAVIEFKVPRSWVEENNIDEASLTLNRYHDNAWTLLPTEKTGEDDKFLYFRAETPGFSYYSITGEKKASVTITPATGPETEAQQVTGDEVPNTDSGETKIIPGFGPAIMATGMVSALRLLKKKS</sequence>
<dbReference type="InterPro" id="IPR000601">
    <property type="entry name" value="PKD_dom"/>
</dbReference>
<dbReference type="Pfam" id="PF13229">
    <property type="entry name" value="Beta_helix"/>
    <property type="match status" value="1"/>
</dbReference>
<dbReference type="PANTHER" id="PTHR22990">
    <property type="entry name" value="F-BOX ONLY PROTEIN"/>
    <property type="match status" value="1"/>
</dbReference>
<dbReference type="OrthoDB" id="137612at2157"/>
<dbReference type="InterPro" id="IPR026453">
    <property type="entry name" value="PGF_pre_PGF"/>
</dbReference>
<dbReference type="InterPro" id="IPR022441">
    <property type="entry name" value="Para_beta_helix_rpt-2"/>
</dbReference>
<proteinExistence type="predicted"/>
<dbReference type="GeneID" id="25419440"/>
<dbReference type="CDD" id="cd00146">
    <property type="entry name" value="PKD"/>
    <property type="match status" value="1"/>
</dbReference>
<dbReference type="InterPro" id="IPR035986">
    <property type="entry name" value="PKD_dom_sf"/>
</dbReference>
<dbReference type="InterPro" id="IPR006633">
    <property type="entry name" value="Carb-bd_sugar_hydrolysis-dom"/>
</dbReference>
<dbReference type="PANTHER" id="PTHR22990:SF15">
    <property type="entry name" value="F-BOX ONLY PROTEIN 10"/>
    <property type="match status" value="1"/>
</dbReference>
<dbReference type="FunFam" id="2.60.40.10:FF:000270">
    <property type="entry name" value="Cell surface protein"/>
    <property type="match status" value="1"/>
</dbReference>
<dbReference type="SMART" id="SM00089">
    <property type="entry name" value="PKD"/>
    <property type="match status" value="1"/>
</dbReference>
<dbReference type="NCBIfam" id="TIGR03804">
    <property type="entry name" value="para_beta_helix"/>
    <property type="match status" value="14"/>
</dbReference>
<dbReference type="Pfam" id="PF18560">
    <property type="entry name" value="Lectin_like"/>
    <property type="match status" value="1"/>
</dbReference>
<dbReference type="Pfam" id="PF18911">
    <property type="entry name" value="PKD_4"/>
    <property type="match status" value="1"/>
</dbReference>
<dbReference type="SMART" id="SM00645">
    <property type="entry name" value="Pept_C1"/>
    <property type="match status" value="1"/>
</dbReference>
<organism evidence="6 7">
    <name type="scientific">Methanosarcina horonobensis HB-1 = JCM 15518</name>
    <dbReference type="NCBI Taxonomy" id="1434110"/>
    <lineage>
        <taxon>Archaea</taxon>
        <taxon>Methanobacteriati</taxon>
        <taxon>Methanobacteriota</taxon>
        <taxon>Stenosarchaea group</taxon>
        <taxon>Methanomicrobia</taxon>
        <taxon>Methanosarcinales</taxon>
        <taxon>Methanosarcinaceae</taxon>
        <taxon>Methanosarcina</taxon>
    </lineage>
</organism>
<dbReference type="HOGENOM" id="CLU_232830_0_0_2"/>
<feature type="domain" description="PKD" evidence="5">
    <location>
        <begin position="543"/>
        <end position="626"/>
    </location>
</feature>
<keyword evidence="3" id="KW-0833">Ubl conjugation pathway</keyword>
<dbReference type="EMBL" id="CP009516">
    <property type="protein sequence ID" value="AKB79073.1"/>
    <property type="molecule type" value="Genomic_DNA"/>
</dbReference>
<dbReference type="RefSeq" id="WP_052730874.1">
    <property type="nucleotide sequence ID" value="NZ_CP009516.1"/>
</dbReference>
<dbReference type="InterPro" id="IPR013783">
    <property type="entry name" value="Ig-like_fold"/>
</dbReference>
<reference evidence="6 7" key="1">
    <citation type="submission" date="2014-07" db="EMBL/GenBank/DDBJ databases">
        <title>Methanogenic archaea and the global carbon cycle.</title>
        <authorList>
            <person name="Henriksen J.R."/>
            <person name="Luke J."/>
            <person name="Reinhart S."/>
            <person name="Benedict M.N."/>
            <person name="Youngblut N.D."/>
            <person name="Metcalf M.E."/>
            <person name="Whitaker R.J."/>
            <person name="Metcalf W.W."/>
        </authorList>
    </citation>
    <scope>NUCLEOTIDE SEQUENCE [LARGE SCALE GENOMIC DNA]</scope>
    <source>
        <strain evidence="6 7">HB-1</strain>
    </source>
</reference>
<evidence type="ECO:0000313" key="6">
    <source>
        <dbReference type="EMBL" id="AKB79073.1"/>
    </source>
</evidence>
<evidence type="ECO:0000256" key="1">
    <source>
        <dbReference type="ARBA" id="ARBA00004906"/>
    </source>
</evidence>
<dbReference type="InterPro" id="IPR038765">
    <property type="entry name" value="Papain-like_cys_pep_sf"/>
</dbReference>
<dbReference type="GO" id="GO:0008234">
    <property type="term" value="F:cysteine-type peptidase activity"/>
    <property type="evidence" value="ECO:0007669"/>
    <property type="project" value="InterPro"/>
</dbReference>
<dbReference type="InterPro" id="IPR012334">
    <property type="entry name" value="Pectin_lyas_fold"/>
</dbReference>
<dbReference type="Gene3D" id="3.90.70.10">
    <property type="entry name" value="Cysteine proteinases"/>
    <property type="match status" value="1"/>
</dbReference>
<dbReference type="PROSITE" id="PS50093">
    <property type="entry name" value="PKD"/>
    <property type="match status" value="1"/>
</dbReference>